<keyword evidence="9" id="KW-0811">Translocation</keyword>
<evidence type="ECO:0000256" key="7">
    <source>
        <dbReference type="ARBA" id="ARBA00022927"/>
    </source>
</evidence>
<dbReference type="NCBIfam" id="TIGR00739">
    <property type="entry name" value="yajC"/>
    <property type="match status" value="1"/>
</dbReference>
<evidence type="ECO:0000256" key="3">
    <source>
        <dbReference type="ARBA" id="ARBA00014962"/>
    </source>
</evidence>
<keyword evidence="8" id="KW-1133">Transmembrane helix</keyword>
<evidence type="ECO:0000256" key="6">
    <source>
        <dbReference type="ARBA" id="ARBA00022692"/>
    </source>
</evidence>
<organism evidence="11 12">
    <name type="scientific">Porphyromonas levii</name>
    <dbReference type="NCBI Taxonomy" id="28114"/>
    <lineage>
        <taxon>Bacteria</taxon>
        <taxon>Pseudomonadati</taxon>
        <taxon>Bacteroidota</taxon>
        <taxon>Bacteroidia</taxon>
        <taxon>Bacteroidales</taxon>
        <taxon>Porphyromonadaceae</taxon>
        <taxon>Porphyromonas</taxon>
    </lineage>
</organism>
<dbReference type="OrthoDB" id="9800132at2"/>
<evidence type="ECO:0000256" key="10">
    <source>
        <dbReference type="ARBA" id="ARBA00023136"/>
    </source>
</evidence>
<dbReference type="STRING" id="1122973.GCA_000379925_01122"/>
<dbReference type="Pfam" id="PF02699">
    <property type="entry name" value="YajC"/>
    <property type="match status" value="1"/>
</dbReference>
<dbReference type="InterPro" id="IPR003849">
    <property type="entry name" value="Preprotein_translocase_YajC"/>
</dbReference>
<name>A0A4Y8WNS7_9PORP</name>
<keyword evidence="7" id="KW-0653">Protein transport</keyword>
<reference evidence="11 12" key="1">
    <citation type="submission" date="2019-03" db="EMBL/GenBank/DDBJ databases">
        <title>Porphyromonas levii Isolated from the Uterus of Dairy Cows.</title>
        <authorList>
            <person name="Francis A.M."/>
        </authorList>
    </citation>
    <scope>NUCLEOTIDE SEQUENCE [LARGE SCALE GENOMIC DNA]</scope>
    <source>
        <strain evidence="11 12">AF5678</strain>
    </source>
</reference>
<dbReference type="PANTHER" id="PTHR33909">
    <property type="entry name" value="SEC TRANSLOCON ACCESSORY COMPLEX SUBUNIT YAJC"/>
    <property type="match status" value="1"/>
</dbReference>
<comment type="subcellular location">
    <subcellularLocation>
        <location evidence="1">Cell membrane</location>
        <topology evidence="1">Single-pass membrane protein</topology>
    </subcellularLocation>
</comment>
<sequence length="100" mass="11361">MTLLQAGSVFGNGMNSILMIVLMIAIFYFFIIRPQSKQQKKIQEARKAMKPGDKIMTSGGIYGTIREINTENNQVTIEVWEGVKMKVDFNQVFALTENKK</sequence>
<keyword evidence="4" id="KW-0813">Transport</keyword>
<evidence type="ECO:0000256" key="2">
    <source>
        <dbReference type="ARBA" id="ARBA00006742"/>
    </source>
</evidence>
<evidence type="ECO:0000313" key="11">
    <source>
        <dbReference type="EMBL" id="TFH94943.1"/>
    </source>
</evidence>
<evidence type="ECO:0000256" key="5">
    <source>
        <dbReference type="ARBA" id="ARBA00022475"/>
    </source>
</evidence>
<dbReference type="EMBL" id="SPNC01000075">
    <property type="protein sequence ID" value="TFH94943.1"/>
    <property type="molecule type" value="Genomic_DNA"/>
</dbReference>
<keyword evidence="12" id="KW-1185">Reference proteome</keyword>
<comment type="caution">
    <text evidence="11">The sequence shown here is derived from an EMBL/GenBank/DDBJ whole genome shotgun (WGS) entry which is preliminary data.</text>
</comment>
<dbReference type="Proteomes" id="UP000297225">
    <property type="component" value="Unassembled WGS sequence"/>
</dbReference>
<evidence type="ECO:0000256" key="9">
    <source>
        <dbReference type="ARBA" id="ARBA00023010"/>
    </source>
</evidence>
<accession>A0A4Y8WNS7</accession>
<evidence type="ECO:0000256" key="1">
    <source>
        <dbReference type="ARBA" id="ARBA00004162"/>
    </source>
</evidence>
<keyword evidence="10" id="KW-0472">Membrane</keyword>
<keyword evidence="5" id="KW-1003">Cell membrane</keyword>
<dbReference type="GO" id="GO:0005886">
    <property type="term" value="C:plasma membrane"/>
    <property type="evidence" value="ECO:0007669"/>
    <property type="project" value="UniProtKB-SubCell"/>
</dbReference>
<proteinExistence type="inferred from homology"/>
<keyword evidence="6" id="KW-0812">Transmembrane</keyword>
<evidence type="ECO:0000256" key="4">
    <source>
        <dbReference type="ARBA" id="ARBA00022448"/>
    </source>
</evidence>
<dbReference type="AlphaFoldDB" id="A0A4Y8WNS7"/>
<dbReference type="PANTHER" id="PTHR33909:SF1">
    <property type="entry name" value="SEC TRANSLOCON ACCESSORY COMPLEX SUBUNIT YAJC"/>
    <property type="match status" value="1"/>
</dbReference>
<comment type="similarity">
    <text evidence="2">Belongs to the YajC family.</text>
</comment>
<dbReference type="GO" id="GO:0015031">
    <property type="term" value="P:protein transport"/>
    <property type="evidence" value="ECO:0007669"/>
    <property type="project" value="UniProtKB-KW"/>
</dbReference>
<dbReference type="SMART" id="SM01323">
    <property type="entry name" value="YajC"/>
    <property type="match status" value="1"/>
</dbReference>
<evidence type="ECO:0000313" key="12">
    <source>
        <dbReference type="Proteomes" id="UP000297225"/>
    </source>
</evidence>
<evidence type="ECO:0000256" key="8">
    <source>
        <dbReference type="ARBA" id="ARBA00022989"/>
    </source>
</evidence>
<gene>
    <name evidence="11" type="primary">yajC</name>
    <name evidence="11" type="ORF">E4P47_05670</name>
</gene>
<dbReference type="PRINTS" id="PR01853">
    <property type="entry name" value="YAJCTRNLCASE"/>
</dbReference>
<protein>
    <recommendedName>
        <fullName evidence="3">Sec translocon accessory complex subunit YajC</fullName>
    </recommendedName>
</protein>